<dbReference type="PANTHER" id="PTHR43396:SF3">
    <property type="entry name" value="FLAVOHEMOPROTEIN"/>
    <property type="match status" value="1"/>
</dbReference>
<dbReference type="EMBL" id="CP063849">
    <property type="protein sequence ID" value="QOY91208.1"/>
    <property type="molecule type" value="Genomic_DNA"/>
</dbReference>
<dbReference type="GO" id="GO:0071500">
    <property type="term" value="P:cellular response to nitrosative stress"/>
    <property type="evidence" value="ECO:0007669"/>
    <property type="project" value="TreeGrafter"/>
</dbReference>
<gene>
    <name evidence="7" type="ORF">IRI77_15045</name>
</gene>
<dbReference type="GO" id="GO:0019825">
    <property type="term" value="F:oxygen binding"/>
    <property type="evidence" value="ECO:0007669"/>
    <property type="project" value="InterPro"/>
</dbReference>
<protein>
    <submittedName>
        <fullName evidence="7">Hemin receptor</fullName>
    </submittedName>
</protein>
<evidence type="ECO:0000256" key="3">
    <source>
        <dbReference type="ARBA" id="ARBA00022723"/>
    </source>
</evidence>
<evidence type="ECO:0000256" key="1">
    <source>
        <dbReference type="ARBA" id="ARBA00022617"/>
    </source>
</evidence>
<dbReference type="RefSeq" id="WP_194452862.1">
    <property type="nucleotide sequence ID" value="NZ_CP063849.1"/>
</dbReference>
<evidence type="ECO:0000256" key="2">
    <source>
        <dbReference type="ARBA" id="ARBA00022621"/>
    </source>
</evidence>
<keyword evidence="3" id="KW-0479">Metal-binding</keyword>
<keyword evidence="8" id="KW-1185">Reference proteome</keyword>
<keyword evidence="7" id="KW-0675">Receptor</keyword>
<reference evidence="7 8" key="1">
    <citation type="submission" date="2020-10" db="EMBL/GenBank/DDBJ databases">
        <title>Complete genome sequence of Paludibaculum fermentans P105T, a facultatively anaerobic acidobacterium capable of dissimilatory Fe(III) reduction.</title>
        <authorList>
            <person name="Dedysh S.N."/>
            <person name="Beletsky A.V."/>
            <person name="Kulichevskaya I.S."/>
            <person name="Mardanov A.V."/>
            <person name="Ravin N.V."/>
        </authorList>
    </citation>
    <scope>NUCLEOTIDE SEQUENCE [LARGE SCALE GENOMIC DNA]</scope>
    <source>
        <strain evidence="7 8">P105</strain>
    </source>
</reference>
<accession>A0A7S7SNR9</accession>
<dbReference type="PROSITE" id="PS01033">
    <property type="entry name" value="GLOBIN"/>
    <property type="match status" value="1"/>
</dbReference>
<evidence type="ECO:0000313" key="7">
    <source>
        <dbReference type="EMBL" id="QOY91208.1"/>
    </source>
</evidence>
<dbReference type="InterPro" id="IPR000971">
    <property type="entry name" value="Globin"/>
</dbReference>
<name>A0A7S7SNR9_PALFE</name>
<comment type="similarity">
    <text evidence="5">Belongs to the globin family.</text>
</comment>
<dbReference type="PANTHER" id="PTHR43396">
    <property type="entry name" value="FLAVOHEMOPROTEIN"/>
    <property type="match status" value="1"/>
</dbReference>
<dbReference type="GO" id="GO:0071949">
    <property type="term" value="F:FAD binding"/>
    <property type="evidence" value="ECO:0007669"/>
    <property type="project" value="TreeGrafter"/>
</dbReference>
<keyword evidence="4" id="KW-0408">Iron</keyword>
<feature type="domain" description="Globin" evidence="6">
    <location>
        <begin position="20"/>
        <end position="152"/>
    </location>
</feature>
<evidence type="ECO:0000256" key="5">
    <source>
        <dbReference type="RuleBase" id="RU000356"/>
    </source>
</evidence>
<dbReference type="Pfam" id="PF00042">
    <property type="entry name" value="Globin"/>
    <property type="match status" value="1"/>
</dbReference>
<dbReference type="GO" id="GO:0046210">
    <property type="term" value="P:nitric oxide catabolic process"/>
    <property type="evidence" value="ECO:0007669"/>
    <property type="project" value="TreeGrafter"/>
</dbReference>
<evidence type="ECO:0000259" key="6">
    <source>
        <dbReference type="PROSITE" id="PS01033"/>
    </source>
</evidence>
<organism evidence="7 8">
    <name type="scientific">Paludibaculum fermentans</name>
    <dbReference type="NCBI Taxonomy" id="1473598"/>
    <lineage>
        <taxon>Bacteria</taxon>
        <taxon>Pseudomonadati</taxon>
        <taxon>Acidobacteriota</taxon>
        <taxon>Terriglobia</taxon>
        <taxon>Bryobacterales</taxon>
        <taxon>Bryobacteraceae</taxon>
        <taxon>Paludibaculum</taxon>
    </lineage>
</organism>
<dbReference type="KEGG" id="pfer:IRI77_15045"/>
<dbReference type="Gene3D" id="1.10.490.10">
    <property type="entry name" value="Globins"/>
    <property type="match status" value="1"/>
</dbReference>
<dbReference type="GO" id="GO:0005344">
    <property type="term" value="F:oxygen carrier activity"/>
    <property type="evidence" value="ECO:0007669"/>
    <property type="project" value="UniProtKB-KW"/>
</dbReference>
<sequence length="152" mass="17176">MRREAPVAHGLDPPRSHLVERPAREIEVLRGTFAKVKLSPEQAGAKFYARLFELAPQVRPMFPAAMGPQAGKLFQTLKLLVASLDRLHELVPVLRELGRRHKSYGAVADHYAVVGSALIWTLEQELGDEFTEEAKEDWIQLYTLVSRMMEAD</sequence>
<dbReference type="Proteomes" id="UP000593892">
    <property type="component" value="Chromosome"/>
</dbReference>
<dbReference type="GO" id="GO:0008941">
    <property type="term" value="F:nitric oxide dioxygenase NAD(P)H activity"/>
    <property type="evidence" value="ECO:0007669"/>
    <property type="project" value="TreeGrafter"/>
</dbReference>
<dbReference type="SUPFAM" id="SSF46458">
    <property type="entry name" value="Globin-like"/>
    <property type="match status" value="1"/>
</dbReference>
<keyword evidence="2 5" id="KW-0561">Oxygen transport</keyword>
<dbReference type="AlphaFoldDB" id="A0A7S7SNR9"/>
<dbReference type="InterPro" id="IPR012292">
    <property type="entry name" value="Globin/Proto"/>
</dbReference>
<evidence type="ECO:0000313" key="8">
    <source>
        <dbReference type="Proteomes" id="UP000593892"/>
    </source>
</evidence>
<dbReference type="GO" id="GO:0046872">
    <property type="term" value="F:metal ion binding"/>
    <property type="evidence" value="ECO:0007669"/>
    <property type="project" value="UniProtKB-KW"/>
</dbReference>
<keyword evidence="5" id="KW-0813">Transport</keyword>
<dbReference type="GO" id="GO:0020037">
    <property type="term" value="F:heme binding"/>
    <property type="evidence" value="ECO:0007669"/>
    <property type="project" value="InterPro"/>
</dbReference>
<keyword evidence="1 5" id="KW-0349">Heme</keyword>
<proteinExistence type="inferred from homology"/>
<evidence type="ECO:0000256" key="4">
    <source>
        <dbReference type="ARBA" id="ARBA00023004"/>
    </source>
</evidence>
<dbReference type="InterPro" id="IPR009050">
    <property type="entry name" value="Globin-like_sf"/>
</dbReference>